<keyword evidence="4" id="KW-0804">Transcription</keyword>
<dbReference type="InterPro" id="IPR011006">
    <property type="entry name" value="CheY-like_superfamily"/>
</dbReference>
<keyword evidence="1 5" id="KW-0597">Phosphoprotein</keyword>
<organism evidence="8 10">
    <name type="scientific">Candidatus Kurthia intestinigallinarum</name>
    <dbReference type="NCBI Taxonomy" id="1562256"/>
    <lineage>
        <taxon>Bacteria</taxon>
        <taxon>Bacillati</taxon>
        <taxon>Bacillota</taxon>
        <taxon>Bacilli</taxon>
        <taxon>Bacillales</taxon>
        <taxon>Caryophanaceae</taxon>
        <taxon>Kurthia</taxon>
    </lineage>
</organism>
<dbReference type="PANTHER" id="PTHR45566:SF2">
    <property type="entry name" value="NARL SUBFAMILY"/>
    <property type="match status" value="1"/>
</dbReference>
<dbReference type="InterPro" id="IPR001789">
    <property type="entry name" value="Sig_transdc_resp-reg_receiver"/>
</dbReference>
<proteinExistence type="predicted"/>
<dbReference type="SMART" id="SM00421">
    <property type="entry name" value="HTH_LUXR"/>
    <property type="match status" value="1"/>
</dbReference>
<dbReference type="SMART" id="SM00448">
    <property type="entry name" value="REC"/>
    <property type="match status" value="1"/>
</dbReference>
<evidence type="ECO:0000256" key="3">
    <source>
        <dbReference type="ARBA" id="ARBA00023125"/>
    </source>
</evidence>
<name>A0A433RNP5_9BACL</name>
<evidence type="ECO:0000256" key="4">
    <source>
        <dbReference type="ARBA" id="ARBA00023163"/>
    </source>
</evidence>
<evidence type="ECO:0000313" key="9">
    <source>
        <dbReference type="EMBL" id="RUS50207.1"/>
    </source>
</evidence>
<comment type="caution">
    <text evidence="8">The sequence shown here is derived from an EMBL/GenBank/DDBJ whole genome shotgun (WGS) entry which is preliminary data.</text>
</comment>
<dbReference type="GO" id="GO:0000160">
    <property type="term" value="P:phosphorelay signal transduction system"/>
    <property type="evidence" value="ECO:0007669"/>
    <property type="project" value="InterPro"/>
</dbReference>
<dbReference type="OrthoDB" id="9780153at2"/>
<keyword evidence="10" id="KW-1185">Reference proteome</keyword>
<evidence type="ECO:0000313" key="10">
    <source>
        <dbReference type="Proteomes" id="UP000288623"/>
    </source>
</evidence>
<dbReference type="RefSeq" id="WP_126992124.1">
    <property type="nucleotide sequence ID" value="NZ_JTFC01000165.1"/>
</dbReference>
<dbReference type="Gene3D" id="3.40.50.2300">
    <property type="match status" value="1"/>
</dbReference>
<feature type="domain" description="HTH luxR-type" evidence="6">
    <location>
        <begin position="138"/>
        <end position="203"/>
    </location>
</feature>
<dbReference type="CDD" id="cd06170">
    <property type="entry name" value="LuxR_C_like"/>
    <property type="match status" value="1"/>
</dbReference>
<dbReference type="PROSITE" id="PS50043">
    <property type="entry name" value="HTH_LUXR_2"/>
    <property type="match status" value="1"/>
</dbReference>
<dbReference type="InterPro" id="IPR051015">
    <property type="entry name" value="EvgA-like"/>
</dbReference>
<dbReference type="InterPro" id="IPR016032">
    <property type="entry name" value="Sig_transdc_resp-reg_C-effctor"/>
</dbReference>
<dbReference type="EMBL" id="JTFC01000170">
    <property type="protein sequence ID" value="RUS50033.1"/>
    <property type="molecule type" value="Genomic_DNA"/>
</dbReference>
<dbReference type="GO" id="GO:0003677">
    <property type="term" value="F:DNA binding"/>
    <property type="evidence" value="ECO:0007669"/>
    <property type="project" value="UniProtKB-KW"/>
</dbReference>
<reference evidence="8 10" key="1">
    <citation type="submission" date="2014-11" db="EMBL/GenBank/DDBJ databases">
        <title>Genome sequence and analysis of novel Kurthia sp.</title>
        <authorList>
            <person name="Lawson J.N."/>
            <person name="Gonzalez J.E."/>
            <person name="Rinauldi L."/>
            <person name="Xuan Z."/>
            <person name="Firman A."/>
            <person name="Shaddox L."/>
            <person name="Trudeau A."/>
            <person name="Shah S."/>
            <person name="Reiman D."/>
        </authorList>
    </citation>
    <scope>NUCLEOTIDE SEQUENCE [LARGE SCALE GENOMIC DNA]</scope>
    <source>
        <strain evidence="8 10">3B1D</strain>
    </source>
</reference>
<dbReference type="SUPFAM" id="SSF46894">
    <property type="entry name" value="C-terminal effector domain of the bipartite response regulators"/>
    <property type="match status" value="1"/>
</dbReference>
<dbReference type="Pfam" id="PF00072">
    <property type="entry name" value="Response_reg"/>
    <property type="match status" value="1"/>
</dbReference>
<dbReference type="InterPro" id="IPR058245">
    <property type="entry name" value="NreC/VraR/RcsB-like_REC"/>
</dbReference>
<feature type="domain" description="Response regulatory" evidence="7">
    <location>
        <begin position="2"/>
        <end position="118"/>
    </location>
</feature>
<accession>A0A433RNP5</accession>
<keyword evidence="3" id="KW-0238">DNA-binding</keyword>
<feature type="modified residue" description="4-aspartylphosphate" evidence="5">
    <location>
        <position position="53"/>
    </location>
</feature>
<sequence>MKILIVDDHDIVREGLRLVLELKKQHEVIGEAENGQQALEMLEILEPELILLDLNMPVLDGIGVLRALKKSGRQIPVIVLTTYKEKYMLLEAVELGVKSYLLKDAKRSVIYETITKVANGETWFPPDIEKAITVAKDSQANKLFLTQKELLILNYLSKGLKNSEIADKLFISERTLKNYLTVIYEKLQVKSRTQALSVAIEKNLI</sequence>
<keyword evidence="2" id="KW-0805">Transcription regulation</keyword>
<protein>
    <submittedName>
        <fullName evidence="8">Chemotaxis protein CheY</fullName>
    </submittedName>
</protein>
<evidence type="ECO:0000259" key="6">
    <source>
        <dbReference type="PROSITE" id="PS50043"/>
    </source>
</evidence>
<dbReference type="Proteomes" id="UP000288623">
    <property type="component" value="Unassembled WGS sequence"/>
</dbReference>
<evidence type="ECO:0000256" key="1">
    <source>
        <dbReference type="ARBA" id="ARBA00022553"/>
    </source>
</evidence>
<gene>
    <name evidence="9" type="ORF">QI30_19475</name>
    <name evidence="8" type="ORF">QI30_19520</name>
</gene>
<dbReference type="EMBL" id="JTFC01000165">
    <property type="protein sequence ID" value="RUS50207.1"/>
    <property type="molecule type" value="Genomic_DNA"/>
</dbReference>
<dbReference type="PRINTS" id="PR00038">
    <property type="entry name" value="HTHLUXR"/>
</dbReference>
<evidence type="ECO:0000256" key="5">
    <source>
        <dbReference type="PROSITE-ProRule" id="PRU00169"/>
    </source>
</evidence>
<dbReference type="GO" id="GO:0006355">
    <property type="term" value="P:regulation of DNA-templated transcription"/>
    <property type="evidence" value="ECO:0007669"/>
    <property type="project" value="InterPro"/>
</dbReference>
<dbReference type="AlphaFoldDB" id="A0A433RNP5"/>
<dbReference type="CDD" id="cd17535">
    <property type="entry name" value="REC_NarL-like"/>
    <property type="match status" value="1"/>
</dbReference>
<dbReference type="Pfam" id="PF00196">
    <property type="entry name" value="GerE"/>
    <property type="match status" value="1"/>
</dbReference>
<dbReference type="PROSITE" id="PS50110">
    <property type="entry name" value="RESPONSE_REGULATORY"/>
    <property type="match status" value="1"/>
</dbReference>
<dbReference type="PANTHER" id="PTHR45566">
    <property type="entry name" value="HTH-TYPE TRANSCRIPTIONAL REGULATOR YHJB-RELATED"/>
    <property type="match status" value="1"/>
</dbReference>
<evidence type="ECO:0000256" key="2">
    <source>
        <dbReference type="ARBA" id="ARBA00023015"/>
    </source>
</evidence>
<evidence type="ECO:0000259" key="7">
    <source>
        <dbReference type="PROSITE" id="PS50110"/>
    </source>
</evidence>
<dbReference type="SUPFAM" id="SSF52172">
    <property type="entry name" value="CheY-like"/>
    <property type="match status" value="1"/>
</dbReference>
<dbReference type="InterPro" id="IPR000792">
    <property type="entry name" value="Tscrpt_reg_LuxR_C"/>
</dbReference>
<evidence type="ECO:0000313" key="8">
    <source>
        <dbReference type="EMBL" id="RUS50033.1"/>
    </source>
</evidence>